<gene>
    <name evidence="2" type="ORF">PGTG_19169</name>
</gene>
<dbReference type="RefSeq" id="XP_003337642.1">
    <property type="nucleotide sequence ID" value="XM_003337594.1"/>
</dbReference>
<feature type="region of interest" description="Disordered" evidence="1">
    <location>
        <begin position="1"/>
        <end position="23"/>
    </location>
</feature>
<reference key="1">
    <citation type="submission" date="2007-01" db="EMBL/GenBank/DDBJ databases">
        <title>The Genome Sequence of Puccinia graminis f. sp. tritici Strain CRL 75-36-700-3.</title>
        <authorList>
            <consortium name="The Broad Institute Genome Sequencing Platform"/>
            <person name="Birren B."/>
            <person name="Lander E."/>
            <person name="Galagan J."/>
            <person name="Nusbaum C."/>
            <person name="Devon K."/>
            <person name="Cuomo C."/>
            <person name="Jaffe D."/>
            <person name="Butler J."/>
            <person name="Alvarez P."/>
            <person name="Gnerre S."/>
            <person name="Grabherr M."/>
            <person name="Mauceli E."/>
            <person name="Brockman W."/>
            <person name="Young S."/>
            <person name="LaButti K."/>
            <person name="Sykes S."/>
            <person name="DeCaprio D."/>
            <person name="Crawford M."/>
            <person name="Koehrsen M."/>
            <person name="Engels R."/>
            <person name="Montgomery P."/>
            <person name="Pearson M."/>
            <person name="Howarth C."/>
            <person name="Larson L."/>
            <person name="White J."/>
            <person name="Zeng Q."/>
            <person name="Kodira C."/>
            <person name="Yandava C."/>
            <person name="Alvarado L."/>
            <person name="O'Leary S."/>
            <person name="Szabo L."/>
            <person name="Dean R."/>
            <person name="Schein J."/>
        </authorList>
    </citation>
    <scope>NUCLEOTIDE SEQUENCE</scope>
    <source>
        <strain>CRL 75-36-700-3</strain>
    </source>
</reference>
<protein>
    <submittedName>
        <fullName evidence="2">Uncharacterized protein</fullName>
    </submittedName>
</protein>
<accession>E3L9J8</accession>
<reference evidence="3" key="2">
    <citation type="journal article" date="2011" name="Proc. Natl. Acad. Sci. U.S.A.">
        <title>Obligate biotrophy features unraveled by the genomic analysis of rust fungi.</title>
        <authorList>
            <person name="Duplessis S."/>
            <person name="Cuomo C.A."/>
            <person name="Lin Y.-C."/>
            <person name="Aerts A."/>
            <person name="Tisserant E."/>
            <person name="Veneault-Fourrey C."/>
            <person name="Joly D.L."/>
            <person name="Hacquard S."/>
            <person name="Amselem J."/>
            <person name="Cantarel B.L."/>
            <person name="Chiu R."/>
            <person name="Coutinho P.M."/>
            <person name="Feau N."/>
            <person name="Field M."/>
            <person name="Frey P."/>
            <person name="Gelhaye E."/>
            <person name="Goldberg J."/>
            <person name="Grabherr M.G."/>
            <person name="Kodira C.D."/>
            <person name="Kohler A."/>
            <person name="Kuees U."/>
            <person name="Lindquist E.A."/>
            <person name="Lucas S.M."/>
            <person name="Mago R."/>
            <person name="Mauceli E."/>
            <person name="Morin E."/>
            <person name="Murat C."/>
            <person name="Pangilinan J.L."/>
            <person name="Park R."/>
            <person name="Pearson M."/>
            <person name="Quesneville H."/>
            <person name="Rouhier N."/>
            <person name="Sakthikumar S."/>
            <person name="Salamov A.A."/>
            <person name="Schmutz J."/>
            <person name="Selles B."/>
            <person name="Shapiro H."/>
            <person name="Tanguay P."/>
            <person name="Tuskan G.A."/>
            <person name="Henrissat B."/>
            <person name="Van de Peer Y."/>
            <person name="Rouze P."/>
            <person name="Ellis J.G."/>
            <person name="Dodds P.N."/>
            <person name="Schein J.E."/>
            <person name="Zhong S."/>
            <person name="Hamelin R.C."/>
            <person name="Grigoriev I.V."/>
            <person name="Szabo L.J."/>
            <person name="Martin F."/>
        </authorList>
    </citation>
    <scope>NUCLEOTIDE SEQUENCE [LARGE SCALE GENOMIC DNA]</scope>
    <source>
        <strain evidence="3">CRL 75-36-700-3 / race SCCL</strain>
    </source>
</reference>
<dbReference type="EMBL" id="DS178386">
    <property type="protein sequence ID" value="EFP93223.1"/>
    <property type="molecule type" value="Genomic_DNA"/>
</dbReference>
<feature type="region of interest" description="Disordered" evidence="1">
    <location>
        <begin position="264"/>
        <end position="289"/>
    </location>
</feature>
<dbReference type="AlphaFoldDB" id="E3L9J8"/>
<feature type="compositionally biased region" description="Basic residues" evidence="1">
    <location>
        <begin position="188"/>
        <end position="198"/>
    </location>
</feature>
<proteinExistence type="predicted"/>
<dbReference type="KEGG" id="pgr:PGTG_19169"/>
<keyword evidence="3" id="KW-1185">Reference proteome</keyword>
<organism evidence="2 3">
    <name type="scientific">Puccinia graminis f. sp. tritici (strain CRL 75-36-700-3 / race SCCL)</name>
    <name type="common">Black stem rust fungus</name>
    <dbReference type="NCBI Taxonomy" id="418459"/>
    <lineage>
        <taxon>Eukaryota</taxon>
        <taxon>Fungi</taxon>
        <taxon>Dikarya</taxon>
        <taxon>Basidiomycota</taxon>
        <taxon>Pucciniomycotina</taxon>
        <taxon>Pucciniomycetes</taxon>
        <taxon>Pucciniales</taxon>
        <taxon>Pucciniaceae</taxon>
        <taxon>Puccinia</taxon>
    </lineage>
</organism>
<dbReference type="Proteomes" id="UP000008783">
    <property type="component" value="Unassembled WGS sequence"/>
</dbReference>
<dbReference type="HOGENOM" id="CLU_044116_1_0_1"/>
<evidence type="ECO:0000313" key="3">
    <source>
        <dbReference type="Proteomes" id="UP000008783"/>
    </source>
</evidence>
<dbReference type="VEuPathDB" id="FungiDB:PGTG_19169"/>
<name>E3L9J8_PUCGT</name>
<sequence length="391" mass="43070">MPEQTSPVLCPETQGADAPALQHPPRKTSVLLECLFFIPDVHPTISPRKGAAPPSVKQWTKITAKPPLMPWVTDIQSMTWEQFQTEAFKFLGSQCSDLIPAFEAVNKDKKIAWYASISGHPKYDSEKKFIILGPIGYLDFVTAAYSARAAKIVFKLIMKDPREDEDGTCNSWTLETSPHPVITPKAKALVHHPKRKSARASTGGRPPAYIEVSSTEEATPPAQARNAGSKSRRLNEGIAATNSKNAPVSRSDAAINTQPAHADVINNQLETSNNTTSDEDRRALPTTPPTQIVRRPLGAARADMETLSMEMFLNVAGIPREDEVTRARMRVHGITHWTFFRASNEQDLVALGFPIGVARLLCEGVPRLEAHADEVIADRHRDEILAGFNNF</sequence>
<dbReference type="InParanoid" id="E3L9J8"/>
<evidence type="ECO:0000256" key="1">
    <source>
        <dbReference type="SAM" id="MobiDB-lite"/>
    </source>
</evidence>
<dbReference type="GeneID" id="10543374"/>
<evidence type="ECO:0000313" key="2">
    <source>
        <dbReference type="EMBL" id="EFP93223.1"/>
    </source>
</evidence>
<dbReference type="OrthoDB" id="2496866at2759"/>
<feature type="region of interest" description="Disordered" evidence="1">
    <location>
        <begin position="188"/>
        <end position="234"/>
    </location>
</feature>
<feature type="compositionally biased region" description="Polar residues" evidence="1">
    <location>
        <begin position="264"/>
        <end position="276"/>
    </location>
</feature>